<dbReference type="GO" id="GO:0005975">
    <property type="term" value="P:carbohydrate metabolic process"/>
    <property type="evidence" value="ECO:0007669"/>
    <property type="project" value="InterPro"/>
</dbReference>
<keyword evidence="3" id="KW-0129">CBS domain</keyword>
<accession>A0A917HAM5</accession>
<proteinExistence type="inferred from homology"/>
<dbReference type="GO" id="GO:1901135">
    <property type="term" value="P:carbohydrate derivative metabolic process"/>
    <property type="evidence" value="ECO:0007669"/>
    <property type="project" value="InterPro"/>
</dbReference>
<dbReference type="GO" id="GO:0019146">
    <property type="term" value="F:arabinose-5-phosphate isomerase activity"/>
    <property type="evidence" value="ECO:0007669"/>
    <property type="project" value="UniProtKB-ARBA"/>
</dbReference>
<evidence type="ECO:0000313" key="5">
    <source>
        <dbReference type="EMBL" id="GGG72776.1"/>
    </source>
</evidence>
<keyword evidence="6" id="KW-1185">Reference proteome</keyword>
<dbReference type="InterPro" id="IPR001347">
    <property type="entry name" value="SIS_dom"/>
</dbReference>
<dbReference type="RefSeq" id="WP_188454911.1">
    <property type="nucleotide sequence ID" value="NZ_BMFR01000005.1"/>
</dbReference>
<feature type="domain" description="SIS" evidence="4">
    <location>
        <begin position="32"/>
        <end position="175"/>
    </location>
</feature>
<organism evidence="5 6">
    <name type="scientific">Virgibacillus oceani</name>
    <dbReference type="NCBI Taxonomy" id="1479511"/>
    <lineage>
        <taxon>Bacteria</taxon>
        <taxon>Bacillati</taxon>
        <taxon>Bacillota</taxon>
        <taxon>Bacilli</taxon>
        <taxon>Bacillales</taxon>
        <taxon>Bacillaceae</taxon>
        <taxon>Virgibacillus</taxon>
    </lineage>
</organism>
<dbReference type="Gene3D" id="3.40.50.10490">
    <property type="entry name" value="Glucose-6-phosphate isomerase like protein, domain 1"/>
    <property type="match status" value="1"/>
</dbReference>
<dbReference type="InterPro" id="IPR050986">
    <property type="entry name" value="GutQ/KpsF_isomerases"/>
</dbReference>
<comment type="caution">
    <text evidence="5">The sequence shown here is derived from an EMBL/GenBank/DDBJ whole genome shotgun (WGS) entry which is preliminary data.</text>
</comment>
<gene>
    <name evidence="5" type="ORF">GCM10011398_16440</name>
</gene>
<evidence type="ECO:0000256" key="1">
    <source>
        <dbReference type="ARBA" id="ARBA00008165"/>
    </source>
</evidence>
<dbReference type="FunFam" id="3.40.50.10490:FF:000011">
    <property type="entry name" value="Arabinose 5-phosphate isomerase"/>
    <property type="match status" value="1"/>
</dbReference>
<dbReference type="PANTHER" id="PTHR42745:SF1">
    <property type="entry name" value="ARABINOSE 5-PHOSPHATE ISOMERASE KDSD"/>
    <property type="match status" value="1"/>
</dbReference>
<dbReference type="GO" id="GO:0097367">
    <property type="term" value="F:carbohydrate derivative binding"/>
    <property type="evidence" value="ECO:0007669"/>
    <property type="project" value="InterPro"/>
</dbReference>
<dbReference type="InterPro" id="IPR046348">
    <property type="entry name" value="SIS_dom_sf"/>
</dbReference>
<dbReference type="InterPro" id="IPR004800">
    <property type="entry name" value="KdsD/KpsF-type"/>
</dbReference>
<dbReference type="Pfam" id="PF01380">
    <property type="entry name" value="SIS"/>
    <property type="match status" value="1"/>
</dbReference>
<dbReference type="InterPro" id="IPR035474">
    <property type="entry name" value="SIS_Kpsf"/>
</dbReference>
<evidence type="ECO:0000256" key="2">
    <source>
        <dbReference type="ARBA" id="ARBA00022737"/>
    </source>
</evidence>
<reference evidence="5" key="2">
    <citation type="submission" date="2020-09" db="EMBL/GenBank/DDBJ databases">
        <authorList>
            <person name="Sun Q."/>
            <person name="Zhou Y."/>
        </authorList>
    </citation>
    <scope>NUCLEOTIDE SEQUENCE</scope>
    <source>
        <strain evidence="5">CGMCC 1.12754</strain>
    </source>
</reference>
<evidence type="ECO:0000256" key="3">
    <source>
        <dbReference type="ARBA" id="ARBA00023122"/>
    </source>
</evidence>
<dbReference type="PANTHER" id="PTHR42745">
    <property type="match status" value="1"/>
</dbReference>
<reference evidence="5" key="1">
    <citation type="journal article" date="2014" name="Int. J. Syst. Evol. Microbiol.">
        <title>Complete genome sequence of Corynebacterium casei LMG S-19264T (=DSM 44701T), isolated from a smear-ripened cheese.</title>
        <authorList>
            <consortium name="US DOE Joint Genome Institute (JGI-PGF)"/>
            <person name="Walter F."/>
            <person name="Albersmeier A."/>
            <person name="Kalinowski J."/>
            <person name="Ruckert C."/>
        </authorList>
    </citation>
    <scope>NUCLEOTIDE SEQUENCE</scope>
    <source>
        <strain evidence="5">CGMCC 1.12754</strain>
    </source>
</reference>
<sequence length="195" mass="20345">MTIINDVKQAIEVEADAIKALADQAGPEYEEAVSLIQNSKGKVVITGVGKSGHMGKKIAASLSSTGTPAFFVHSTEGVHGDLGMIEKEDVVIMISNSGETAEVLSLLPSLGKIGSKKIAITSKKASTLAKNSDVALTYHYAKEADHLGLAPTTSSTLTLVIGDALAVALSKAKEFKNEDFHLYHPGGSLGKKLSN</sequence>
<name>A0A917HAM5_9BACI</name>
<dbReference type="EMBL" id="BMFR01000005">
    <property type="protein sequence ID" value="GGG72776.1"/>
    <property type="molecule type" value="Genomic_DNA"/>
</dbReference>
<evidence type="ECO:0000313" key="6">
    <source>
        <dbReference type="Proteomes" id="UP000622860"/>
    </source>
</evidence>
<dbReference type="PROSITE" id="PS51464">
    <property type="entry name" value="SIS"/>
    <property type="match status" value="1"/>
</dbReference>
<dbReference type="NCBIfam" id="TIGR00393">
    <property type="entry name" value="kpsF"/>
    <property type="match status" value="1"/>
</dbReference>
<comment type="similarity">
    <text evidence="1">Belongs to the SIS family. GutQ/KpsF subfamily.</text>
</comment>
<dbReference type="SUPFAM" id="SSF53697">
    <property type="entry name" value="SIS domain"/>
    <property type="match status" value="1"/>
</dbReference>
<dbReference type="AlphaFoldDB" id="A0A917HAM5"/>
<keyword evidence="5" id="KW-0413">Isomerase</keyword>
<dbReference type="Proteomes" id="UP000622860">
    <property type="component" value="Unassembled WGS sequence"/>
</dbReference>
<evidence type="ECO:0000259" key="4">
    <source>
        <dbReference type="PROSITE" id="PS51464"/>
    </source>
</evidence>
<keyword evidence="2" id="KW-0677">Repeat</keyword>
<protein>
    <submittedName>
        <fullName evidence="5">Isomerase</fullName>
    </submittedName>
</protein>
<dbReference type="CDD" id="cd05014">
    <property type="entry name" value="SIS_Kpsf"/>
    <property type="match status" value="1"/>
</dbReference>